<dbReference type="Proteomes" id="UP000464178">
    <property type="component" value="Chromosome"/>
</dbReference>
<dbReference type="RefSeq" id="WP_162672692.1">
    <property type="nucleotide sequence ID" value="NZ_LR593886.1"/>
</dbReference>
<organism evidence="4 5">
    <name type="scientific">Gemmata massiliana</name>
    <dbReference type="NCBI Taxonomy" id="1210884"/>
    <lineage>
        <taxon>Bacteria</taxon>
        <taxon>Pseudomonadati</taxon>
        <taxon>Planctomycetota</taxon>
        <taxon>Planctomycetia</taxon>
        <taxon>Gemmatales</taxon>
        <taxon>Gemmataceae</taxon>
        <taxon>Gemmata</taxon>
    </lineage>
</organism>
<feature type="region of interest" description="Disordered" evidence="1">
    <location>
        <begin position="26"/>
        <end position="63"/>
    </location>
</feature>
<evidence type="ECO:0000313" key="4">
    <source>
        <dbReference type="EMBL" id="VTS02261.1"/>
    </source>
</evidence>
<keyword evidence="2" id="KW-1133">Transmembrane helix</keyword>
<evidence type="ECO:0000313" key="5">
    <source>
        <dbReference type="Proteomes" id="UP000464178"/>
    </source>
</evidence>
<feature type="signal peptide" evidence="3">
    <location>
        <begin position="1"/>
        <end position="28"/>
    </location>
</feature>
<keyword evidence="3" id="KW-0732">Signal</keyword>
<protein>
    <submittedName>
        <fullName evidence="4">Uncharacterized protein</fullName>
    </submittedName>
</protein>
<gene>
    <name evidence="4" type="ORF">SOIL9_75750</name>
</gene>
<keyword evidence="2" id="KW-0472">Membrane</keyword>
<name>A0A6P2DKE8_9BACT</name>
<feature type="region of interest" description="Disordered" evidence="1">
    <location>
        <begin position="1122"/>
        <end position="1142"/>
    </location>
</feature>
<sequence length="1142" mass="120785">MPTRNRHRSLAGAFALAALVAGTVTLSAQPPGAEPLKKPADTSKTEKSDKPDSKVEKPDGKPLAVKLPDGTFLWFGSGEGERVTLSPQEYQKLLDRVDQLKKELAARKPTAPSGCAVRGRVEKRGEQLVAALKLTYTFRTTQANAAIALGGRKAFLVGAALDGSKLPVLDTGDDGFTVLVEAAGDHTLVLDTEAPVTARVTKAEIGFDLGLPRAPITTFALDPPGGDVKRVTLVTKTPDQIQPRRATVDVKQLAAKGSEAGVALGAVESLEVSWEPPAAVAQPVDQVQNADIDVTVLLTDGFVESTAKIKVRGPAREWKLVAPASADVSVDRVAVVSDTGPTQQPVVSKPGDPNKPVWKIELPAGSVAVDWIITAVMRQARPKTGTTKAPASPIGPFAVLDVFKQTGTVNVKSGPHTRFVFKHGPDLRRVELPIAPDDDVSAALFRLTTGPTGATPVNAPLLTVEAWPVEGAVRVRPVYKLELTETSWKVRAEIAVKPIRTEVDAITINVPAEWRGLESEFDPETVQSASPGKVEGAWVPVTVRLANATKLPFNVVLAGTIAVPPGGREVAVPFPRYPKAVERDAVVTATVYEGWEVRGAGRGWEGDQPAGWSSPLTAVVSADGKTPKAVTAVTGRSELGFARVALNWQPYRPDVAVTTKTDVTVGERQITVKQEFHLRSGDGLPKVVRLHGPAEAFGLRATPALDSVSPGAWTYSPPDTKEATLSLSFALPLPAQDGPLTLPIGLFWLADAARTETNVRVWVNAVTGRTVSAAAPGWRELPTEILPDRDTLPALTLTASAEHPLALELRRTTTESAVAVWVDRALVEAGATEDGAVSYRARFRLSRWLAPAIEVWLPGAIGPNPVARIDGTGTALVPAGEADGGRRFRVSLPDVSGARAVVLEVQYTLPGSRSVLGETEYQPPRIFSAAHSGPVRWLVTEASGSAPLLFSDRARPELRWRWRGPVLAPTAVPRSDLERWFNSGGEPDAVGLTPNQEGEPLAARQNAPGTLRVARVPWVALVIVSSLGVFLVAILLTWVNTVAAGLVVTLLGGAFGVAAVLYPQPAAQVVAAGQPGLVVALLALGVQMVVRWEIRRRVRNLPGFTRAAPEPATGTIAYPAPAASVRVRPGSTGTPAPTGSGS</sequence>
<feature type="compositionally biased region" description="Basic and acidic residues" evidence="1">
    <location>
        <begin position="35"/>
        <end position="60"/>
    </location>
</feature>
<feature type="transmembrane region" description="Helical" evidence="2">
    <location>
        <begin position="1016"/>
        <end position="1036"/>
    </location>
</feature>
<feature type="chain" id="PRO_5026794977" evidence="3">
    <location>
        <begin position="29"/>
        <end position="1142"/>
    </location>
</feature>
<feature type="transmembrane region" description="Helical" evidence="2">
    <location>
        <begin position="1043"/>
        <end position="1063"/>
    </location>
</feature>
<dbReference type="AlphaFoldDB" id="A0A6P2DKE8"/>
<dbReference type="KEGG" id="gms:SOIL9_75750"/>
<dbReference type="EMBL" id="LR593886">
    <property type="protein sequence ID" value="VTS02261.1"/>
    <property type="molecule type" value="Genomic_DNA"/>
</dbReference>
<evidence type="ECO:0000256" key="2">
    <source>
        <dbReference type="SAM" id="Phobius"/>
    </source>
</evidence>
<keyword evidence="5" id="KW-1185">Reference proteome</keyword>
<evidence type="ECO:0000256" key="3">
    <source>
        <dbReference type="SAM" id="SignalP"/>
    </source>
</evidence>
<evidence type="ECO:0000256" key="1">
    <source>
        <dbReference type="SAM" id="MobiDB-lite"/>
    </source>
</evidence>
<feature type="transmembrane region" description="Helical" evidence="2">
    <location>
        <begin position="1069"/>
        <end position="1090"/>
    </location>
</feature>
<accession>A0A6P2DKE8</accession>
<proteinExistence type="predicted"/>
<keyword evidence="2" id="KW-0812">Transmembrane</keyword>
<reference evidence="4 5" key="1">
    <citation type="submission" date="2019-05" db="EMBL/GenBank/DDBJ databases">
        <authorList>
            <consortium name="Science for Life Laboratories"/>
        </authorList>
    </citation>
    <scope>NUCLEOTIDE SEQUENCE [LARGE SCALE GENOMIC DNA]</scope>
    <source>
        <strain evidence="4">Soil9</strain>
    </source>
</reference>
<feature type="compositionally biased region" description="Low complexity" evidence="1">
    <location>
        <begin position="1129"/>
        <end position="1142"/>
    </location>
</feature>